<feature type="coiled-coil region" evidence="1">
    <location>
        <begin position="97"/>
        <end position="124"/>
    </location>
</feature>
<evidence type="ECO:0000313" key="2">
    <source>
        <dbReference type="EMBL" id="KAG1360801.1"/>
    </source>
</evidence>
<evidence type="ECO:0000313" key="3">
    <source>
        <dbReference type="Proteomes" id="UP000797356"/>
    </source>
</evidence>
<evidence type="ECO:0000256" key="1">
    <source>
        <dbReference type="SAM" id="Coils"/>
    </source>
</evidence>
<dbReference type="AlphaFoldDB" id="A0A8K0IJV3"/>
<keyword evidence="1" id="KW-0175">Coiled coil</keyword>
<reference evidence="2" key="2">
    <citation type="submission" date="2019-07" db="EMBL/GenBank/DDBJ databases">
        <authorList>
            <person name="Yang Y."/>
            <person name="Bocs S."/>
            <person name="Baudouin L."/>
        </authorList>
    </citation>
    <scope>NUCLEOTIDE SEQUENCE</scope>
    <source>
        <tissue evidence="2">Spear leaf of Hainan Tall coconut</tissue>
    </source>
</reference>
<protein>
    <submittedName>
        <fullName evidence="2">Uncharacterized protein</fullName>
    </submittedName>
</protein>
<reference evidence="2" key="1">
    <citation type="journal article" date="2017" name="Gigascience">
        <title>The genome draft of coconut (Cocos nucifera).</title>
        <authorList>
            <person name="Xiao Y."/>
            <person name="Xu P."/>
            <person name="Fan H."/>
            <person name="Baudouin L."/>
            <person name="Xia W."/>
            <person name="Bocs S."/>
            <person name="Xu J."/>
            <person name="Li Q."/>
            <person name="Guo A."/>
            <person name="Zhou L."/>
            <person name="Li J."/>
            <person name="Wu Y."/>
            <person name="Ma Z."/>
            <person name="Armero A."/>
            <person name="Issali A.E."/>
            <person name="Liu N."/>
            <person name="Peng M."/>
            <person name="Yang Y."/>
        </authorList>
    </citation>
    <scope>NUCLEOTIDE SEQUENCE</scope>
    <source>
        <tissue evidence="2">Spear leaf of Hainan Tall coconut</tissue>
    </source>
</reference>
<name>A0A8K0IJV3_COCNU</name>
<dbReference type="Proteomes" id="UP000797356">
    <property type="component" value="Chromosome 9"/>
</dbReference>
<accession>A0A8K0IJV3</accession>
<dbReference type="EMBL" id="CM017880">
    <property type="protein sequence ID" value="KAG1360801.1"/>
    <property type="molecule type" value="Genomic_DNA"/>
</dbReference>
<organism evidence="2 3">
    <name type="scientific">Cocos nucifera</name>
    <name type="common">Coconut palm</name>
    <dbReference type="NCBI Taxonomy" id="13894"/>
    <lineage>
        <taxon>Eukaryota</taxon>
        <taxon>Viridiplantae</taxon>
        <taxon>Streptophyta</taxon>
        <taxon>Embryophyta</taxon>
        <taxon>Tracheophyta</taxon>
        <taxon>Spermatophyta</taxon>
        <taxon>Magnoliopsida</taxon>
        <taxon>Liliopsida</taxon>
        <taxon>Arecaceae</taxon>
        <taxon>Arecoideae</taxon>
        <taxon>Cocoseae</taxon>
        <taxon>Attaleinae</taxon>
        <taxon>Cocos</taxon>
    </lineage>
</organism>
<proteinExistence type="predicted"/>
<gene>
    <name evidence="2" type="ORF">COCNU_09G002640</name>
</gene>
<comment type="caution">
    <text evidence="2">The sequence shown here is derived from an EMBL/GenBank/DDBJ whole genome shotgun (WGS) entry which is preliminary data.</text>
</comment>
<sequence length="194" mass="21410">MGASSGSAWASSVGASASNGGVVVTLPQGLLHNIAHLSKVVVGLNLKRNKLEGNLRVAKEDATQAQFKILVVWEWVTQLEGSHILERGLVGMHQQWIIELELKLQVKEAALKEVEENLQSMVEIVVDKASVVIKVRAKAIKEFKTSEEFRSKIVEGFAVVYGFGFDACKVQVAYFFLEVDVSQLDPYLRIRGDN</sequence>
<keyword evidence="3" id="KW-1185">Reference proteome</keyword>